<evidence type="ECO:0000313" key="2">
    <source>
        <dbReference type="Proteomes" id="UP000018040"/>
    </source>
</evidence>
<dbReference type="Proteomes" id="UP000018040">
    <property type="component" value="Unassembled WGS sequence"/>
</dbReference>
<dbReference type="EMBL" id="AHHH01000225">
    <property type="protein sequence ID" value="ESU40436.1"/>
    <property type="molecule type" value="Genomic_DNA"/>
</dbReference>
<protein>
    <submittedName>
        <fullName evidence="1">DNA-dependent RNA polymerase beta' subunit/160 kD subunit</fullName>
    </submittedName>
</protein>
<reference evidence="1 2" key="2">
    <citation type="journal article" date="2013" name="Genome Biol. Evol.">
        <title>Genome sequencing of Giardia lamblia genotypes A2 and B isolates (DH and GS) and comparative analysis with the genomes of genotypes A1 and E (WB and Pig).</title>
        <authorList>
            <person name="Adam R.D."/>
            <person name="Dahlstrom E.W."/>
            <person name="Martens C.A."/>
            <person name="Bruno D.P."/>
            <person name="Barbian K.D."/>
            <person name="Ricklefs S.M."/>
            <person name="Hernandez M.M."/>
            <person name="Narla N.P."/>
            <person name="Patel R.B."/>
            <person name="Porcella S.F."/>
            <person name="Nash T.E."/>
        </authorList>
    </citation>
    <scope>NUCLEOTIDE SEQUENCE [LARGE SCALE GENOMIC DNA]</scope>
    <source>
        <strain evidence="1 2">GS</strain>
    </source>
</reference>
<evidence type="ECO:0000313" key="1">
    <source>
        <dbReference type="EMBL" id="ESU40436.1"/>
    </source>
</evidence>
<dbReference type="AlphaFoldDB" id="V6TNY3"/>
<sequence length="71" mass="7992">MSTQALIRSSRASPVSICLSRAKSARLYLLFLCHCTMDQRRIFALPIEIFKEIDKTPSGVLKGMQCCTAHF</sequence>
<comment type="caution">
    <text evidence="1">The sequence shown here is derived from an EMBL/GenBank/DDBJ whole genome shotgun (WGS) entry which is preliminary data.</text>
</comment>
<organism evidence="1 2">
    <name type="scientific">Giardia intestinalis</name>
    <name type="common">Giardia lamblia</name>
    <dbReference type="NCBI Taxonomy" id="5741"/>
    <lineage>
        <taxon>Eukaryota</taxon>
        <taxon>Metamonada</taxon>
        <taxon>Diplomonadida</taxon>
        <taxon>Hexamitidae</taxon>
        <taxon>Giardiinae</taxon>
        <taxon>Giardia</taxon>
    </lineage>
</organism>
<gene>
    <name evidence="1" type="ORF">GSB_152193</name>
</gene>
<name>V6TNY3_GIAIN</name>
<accession>V6TNY3</accession>
<proteinExistence type="predicted"/>
<reference evidence="2" key="1">
    <citation type="submission" date="2012-02" db="EMBL/GenBank/DDBJ databases">
        <title>Genome sequencing of Giardia lamblia Genotypes A2 and B isolates (DH and GS) and comparative analysis with the genomes of Genotypes A1 and E (WB and Pig).</title>
        <authorList>
            <person name="Adam R."/>
            <person name="Dahlstrom E."/>
            <person name="Martens C."/>
            <person name="Bruno D."/>
            <person name="Barbian K."/>
            <person name="Porcella S.F."/>
            <person name="Nash T."/>
        </authorList>
    </citation>
    <scope>NUCLEOTIDE SEQUENCE</scope>
    <source>
        <strain evidence="2">GS</strain>
    </source>
</reference>